<feature type="transmembrane region" description="Helical" evidence="6">
    <location>
        <begin position="125"/>
        <end position="143"/>
    </location>
</feature>
<evidence type="ECO:0000313" key="9">
    <source>
        <dbReference type="Proteomes" id="UP000597459"/>
    </source>
</evidence>
<dbReference type="PANTHER" id="PTHR43495">
    <property type="entry name" value="GABA PERMEASE"/>
    <property type="match status" value="1"/>
</dbReference>
<feature type="transmembrane region" description="Helical" evidence="6">
    <location>
        <begin position="413"/>
        <end position="430"/>
    </location>
</feature>
<keyword evidence="4 6" id="KW-1133">Transmembrane helix</keyword>
<dbReference type="Pfam" id="PF00324">
    <property type="entry name" value="AA_permease"/>
    <property type="match status" value="1"/>
</dbReference>
<evidence type="ECO:0000256" key="3">
    <source>
        <dbReference type="ARBA" id="ARBA00022692"/>
    </source>
</evidence>
<sequence>MSGQTVSSPTTAGGALRSRHVTMIALGGVMGAGFFVGSSGAIATAGPSVILSYAFAGLLVLCVNIMVCLVALRAPGRGSFVAQIGGVLGHRCGFVMGWTYWTIWITTIGIEVMAAATLMAPFVHLPYWVIEALILGVMTALNLASVRGYGEVESWLSGIKILAVLAFLGIGLYALGVGRHITQLPLLEGGFFPHGGIAVLSAVPAAVFSMSGSEIGTIAALETDSPAANIARVARTIAIRLAAFFMTSIGMLLCLVSWKEYAPGNSPFLLVLERLNVPFAQDAMTLVILAAILSTLNSGLFAASRVLNEFALSGYGPKAFHDATNAGGIPRRAVLCVAAASGLVALSAVASPKLVFAFLVSVIGSFIIIDDVLIVMAGMKLAPERRALGWFTLACLMAVPASMALYPATRGELALSAGAILGIVGIGSVMEWMRGRQAVECAPVLHDEGVPLAVPVRSVSRQR</sequence>
<name>A0A967EJ14_9PROT</name>
<feature type="transmembrane region" description="Helical" evidence="6">
    <location>
        <begin position="356"/>
        <end position="375"/>
    </location>
</feature>
<dbReference type="GO" id="GO:0016020">
    <property type="term" value="C:membrane"/>
    <property type="evidence" value="ECO:0007669"/>
    <property type="project" value="UniProtKB-SubCell"/>
</dbReference>
<evidence type="ECO:0000256" key="4">
    <source>
        <dbReference type="ARBA" id="ARBA00022989"/>
    </source>
</evidence>
<accession>A0A967EJ14</accession>
<feature type="transmembrane region" description="Helical" evidence="6">
    <location>
        <begin position="237"/>
        <end position="258"/>
    </location>
</feature>
<evidence type="ECO:0000259" key="7">
    <source>
        <dbReference type="Pfam" id="PF00324"/>
    </source>
</evidence>
<dbReference type="EMBL" id="WOTH01000017">
    <property type="protein sequence ID" value="NHO54189.1"/>
    <property type="molecule type" value="Genomic_DNA"/>
</dbReference>
<feature type="domain" description="Amino acid permease/ SLC12A" evidence="7">
    <location>
        <begin position="20"/>
        <end position="369"/>
    </location>
</feature>
<keyword evidence="3 6" id="KW-0812">Transmembrane</keyword>
<feature type="transmembrane region" description="Helical" evidence="6">
    <location>
        <begin position="21"/>
        <end position="44"/>
    </location>
</feature>
<evidence type="ECO:0000256" key="5">
    <source>
        <dbReference type="ARBA" id="ARBA00023136"/>
    </source>
</evidence>
<comment type="caution">
    <text evidence="8">The sequence shown here is derived from an EMBL/GenBank/DDBJ whole genome shotgun (WGS) entry which is preliminary data.</text>
</comment>
<dbReference type="InterPro" id="IPR004841">
    <property type="entry name" value="AA-permease/SLC12A_dom"/>
</dbReference>
<dbReference type="GO" id="GO:0055085">
    <property type="term" value="P:transmembrane transport"/>
    <property type="evidence" value="ECO:0007669"/>
    <property type="project" value="InterPro"/>
</dbReference>
<feature type="transmembrane region" description="Helical" evidence="6">
    <location>
        <begin position="50"/>
        <end position="72"/>
    </location>
</feature>
<feature type="transmembrane region" description="Helical" evidence="6">
    <location>
        <begin position="93"/>
        <end position="119"/>
    </location>
</feature>
<evidence type="ECO:0000256" key="1">
    <source>
        <dbReference type="ARBA" id="ARBA00004141"/>
    </source>
</evidence>
<evidence type="ECO:0000256" key="2">
    <source>
        <dbReference type="ARBA" id="ARBA00022448"/>
    </source>
</evidence>
<dbReference type="PIRSF" id="PIRSF006060">
    <property type="entry name" value="AA_transporter"/>
    <property type="match status" value="1"/>
</dbReference>
<feature type="transmembrane region" description="Helical" evidence="6">
    <location>
        <begin position="278"/>
        <end position="303"/>
    </location>
</feature>
<dbReference type="Gene3D" id="1.20.1740.10">
    <property type="entry name" value="Amino acid/polyamine transporter I"/>
    <property type="match status" value="1"/>
</dbReference>
<evidence type="ECO:0000313" key="8">
    <source>
        <dbReference type="EMBL" id="NHO54189.1"/>
    </source>
</evidence>
<evidence type="ECO:0000256" key="6">
    <source>
        <dbReference type="SAM" id="Phobius"/>
    </source>
</evidence>
<comment type="subcellular location">
    <subcellularLocation>
        <location evidence="1">Membrane</location>
        <topology evidence="1">Multi-pass membrane protein</topology>
    </subcellularLocation>
</comment>
<dbReference type="AlphaFoldDB" id="A0A967EJ14"/>
<gene>
    <name evidence="8" type="ORF">GOB87_09510</name>
</gene>
<organism evidence="8 9">
    <name type="scientific">Acetobacter estunensis</name>
    <dbReference type="NCBI Taxonomy" id="104097"/>
    <lineage>
        <taxon>Bacteria</taxon>
        <taxon>Pseudomonadati</taxon>
        <taxon>Pseudomonadota</taxon>
        <taxon>Alphaproteobacteria</taxon>
        <taxon>Acetobacterales</taxon>
        <taxon>Acetobacteraceae</taxon>
        <taxon>Acetobacter</taxon>
    </lineage>
</organism>
<keyword evidence="9" id="KW-1185">Reference proteome</keyword>
<keyword evidence="2" id="KW-0813">Transport</keyword>
<dbReference type="Proteomes" id="UP000597459">
    <property type="component" value="Unassembled WGS sequence"/>
</dbReference>
<keyword evidence="5 6" id="KW-0472">Membrane</keyword>
<feature type="transmembrane region" description="Helical" evidence="6">
    <location>
        <begin position="195"/>
        <end position="216"/>
    </location>
</feature>
<protein>
    <submittedName>
        <fullName evidence="8">Amino acid permease</fullName>
    </submittedName>
</protein>
<proteinExistence type="predicted"/>
<feature type="transmembrane region" description="Helical" evidence="6">
    <location>
        <begin position="387"/>
        <end position="407"/>
    </location>
</feature>
<reference evidence="8" key="1">
    <citation type="submission" date="2019-11" db="EMBL/GenBank/DDBJ databases">
        <title>Description of new Acetobacter species.</title>
        <authorList>
            <person name="Cleenwerck I."/>
            <person name="Sombolestani A.S."/>
        </authorList>
    </citation>
    <scope>NUCLEOTIDE SEQUENCE</scope>
    <source>
        <strain evidence="8">LMG 1626</strain>
    </source>
</reference>
<feature type="transmembrane region" description="Helical" evidence="6">
    <location>
        <begin position="155"/>
        <end position="175"/>
    </location>
</feature>
<dbReference type="PANTHER" id="PTHR43495:SF5">
    <property type="entry name" value="GAMMA-AMINOBUTYRIC ACID PERMEASE"/>
    <property type="match status" value="1"/>
</dbReference>
<feature type="transmembrane region" description="Helical" evidence="6">
    <location>
        <begin position="333"/>
        <end position="350"/>
    </location>
</feature>
<dbReference type="RefSeq" id="WP_166315786.1">
    <property type="nucleotide sequence ID" value="NZ_WOTH01000017.1"/>
</dbReference>